<accession>A0A2N6SQ34</accession>
<dbReference type="Pfam" id="PF06827">
    <property type="entry name" value="zf-FPG_IleRS"/>
    <property type="match status" value="1"/>
</dbReference>
<evidence type="ECO:0000256" key="4">
    <source>
        <dbReference type="ARBA" id="ARBA00022723"/>
    </source>
</evidence>
<dbReference type="EMBL" id="PNHE01000001">
    <property type="protein sequence ID" value="PMC59178.1"/>
    <property type="molecule type" value="Genomic_DNA"/>
</dbReference>
<dbReference type="GO" id="GO:0006284">
    <property type="term" value="P:base-excision repair"/>
    <property type="evidence" value="ECO:0007669"/>
    <property type="project" value="InterPro"/>
</dbReference>
<comment type="similarity">
    <text evidence="2 15">Belongs to the FPG family.</text>
</comment>
<feature type="active site" description="Proton donor" evidence="15">
    <location>
        <position position="3"/>
    </location>
</feature>
<name>A0A2N6SQ34_9LACT</name>
<evidence type="ECO:0000256" key="5">
    <source>
        <dbReference type="ARBA" id="ARBA00022763"/>
    </source>
</evidence>
<comment type="cofactor">
    <cofactor evidence="15">
        <name>Zn(2+)</name>
        <dbReference type="ChEBI" id="CHEBI:29105"/>
    </cofactor>
    <text evidence="15">Binds 1 zinc ion per subunit.</text>
</comment>
<comment type="catalytic activity">
    <reaction evidence="1 15">
        <text>Hydrolysis of DNA containing ring-opened 7-methylguanine residues, releasing 2,6-diamino-4-hydroxy-5-(N-methyl)formamidopyrimidine.</text>
        <dbReference type="EC" id="3.2.2.23"/>
    </reaction>
</comment>
<dbReference type="Pfam" id="PF01149">
    <property type="entry name" value="Fapy_DNA_glyco"/>
    <property type="match status" value="1"/>
</dbReference>
<dbReference type="EC" id="3.2.2.23" evidence="15"/>
<dbReference type="InterPro" id="IPR012319">
    <property type="entry name" value="FPG_cat"/>
</dbReference>
<dbReference type="NCBIfam" id="NF002211">
    <property type="entry name" value="PRK01103.1"/>
    <property type="match status" value="1"/>
</dbReference>
<evidence type="ECO:0000256" key="8">
    <source>
        <dbReference type="ARBA" id="ARBA00022833"/>
    </source>
</evidence>
<comment type="caution">
    <text evidence="15">Lacks conserved residue(s) required for the propagation of feature annotation.</text>
</comment>
<keyword evidence="12 15" id="KW-0511">Multifunctional enzyme</keyword>
<dbReference type="FunFam" id="1.10.8.50:FF:000003">
    <property type="entry name" value="Formamidopyrimidine-DNA glycosylase"/>
    <property type="match status" value="1"/>
</dbReference>
<feature type="domain" description="Formamidopyrimidine-DNA glycosylase catalytic" evidence="17">
    <location>
        <begin position="2"/>
        <end position="118"/>
    </location>
</feature>
<dbReference type="CDD" id="cd08966">
    <property type="entry name" value="EcFpg-like_N"/>
    <property type="match status" value="1"/>
</dbReference>
<keyword evidence="5 15" id="KW-0227">DNA damage</keyword>
<gene>
    <name evidence="15" type="primary">mutM</name>
    <name evidence="15" type="synonym">fpg</name>
    <name evidence="18" type="ORF">CJ205_00285</name>
</gene>
<evidence type="ECO:0000256" key="9">
    <source>
        <dbReference type="ARBA" id="ARBA00023125"/>
    </source>
</evidence>
<evidence type="ECO:0000256" key="7">
    <source>
        <dbReference type="ARBA" id="ARBA00022801"/>
    </source>
</evidence>
<dbReference type="InterPro" id="IPR000214">
    <property type="entry name" value="Znf_DNA_glyclase/AP_lyase"/>
</dbReference>
<dbReference type="OrthoDB" id="9800855at2"/>
<feature type="active site" description="Schiff-base intermediate with DNA" evidence="15">
    <location>
        <position position="2"/>
    </location>
</feature>
<keyword evidence="8 15" id="KW-0862">Zinc</keyword>
<dbReference type="GO" id="GO:0008270">
    <property type="term" value="F:zinc ion binding"/>
    <property type="evidence" value="ECO:0007669"/>
    <property type="project" value="UniProtKB-UniRule"/>
</dbReference>
<dbReference type="SMART" id="SM01232">
    <property type="entry name" value="H2TH"/>
    <property type="match status" value="1"/>
</dbReference>
<dbReference type="SMART" id="SM00898">
    <property type="entry name" value="Fapy_DNA_glyco"/>
    <property type="match status" value="1"/>
</dbReference>
<feature type="binding site" evidence="15">
    <location>
        <position position="115"/>
    </location>
    <ligand>
        <name>DNA</name>
        <dbReference type="ChEBI" id="CHEBI:16991"/>
    </ligand>
</feature>
<evidence type="ECO:0000256" key="6">
    <source>
        <dbReference type="ARBA" id="ARBA00022771"/>
    </source>
</evidence>
<dbReference type="Gene3D" id="1.10.8.50">
    <property type="match status" value="1"/>
</dbReference>
<feature type="active site" description="Proton donor; for delta-elimination activity" evidence="15">
    <location>
        <position position="267"/>
    </location>
</feature>
<dbReference type="GO" id="GO:0003684">
    <property type="term" value="F:damaged DNA binding"/>
    <property type="evidence" value="ECO:0007669"/>
    <property type="project" value="InterPro"/>
</dbReference>
<feature type="domain" description="FPG-type" evidence="16">
    <location>
        <begin position="243"/>
        <end position="277"/>
    </location>
</feature>
<evidence type="ECO:0000256" key="15">
    <source>
        <dbReference type="HAMAP-Rule" id="MF_00103"/>
    </source>
</evidence>
<feature type="binding site" evidence="15">
    <location>
        <position position="96"/>
    </location>
    <ligand>
        <name>DNA</name>
        <dbReference type="ChEBI" id="CHEBI:16991"/>
    </ligand>
</feature>
<dbReference type="SUPFAM" id="SSF81624">
    <property type="entry name" value="N-terminal domain of MutM-like DNA repair proteins"/>
    <property type="match status" value="1"/>
</dbReference>
<comment type="catalytic activity">
    <reaction evidence="14 15">
        <text>2'-deoxyribonucleotide-(2'-deoxyribose 5'-phosphate)-2'-deoxyribonucleotide-DNA = a 3'-end 2'-deoxyribonucleotide-(2,3-dehydro-2,3-deoxyribose 5'-phosphate)-DNA + a 5'-end 5'-phospho-2'-deoxyribonucleoside-DNA + H(+)</text>
        <dbReference type="Rhea" id="RHEA:66592"/>
        <dbReference type="Rhea" id="RHEA-COMP:13180"/>
        <dbReference type="Rhea" id="RHEA-COMP:16897"/>
        <dbReference type="Rhea" id="RHEA-COMP:17067"/>
        <dbReference type="ChEBI" id="CHEBI:15378"/>
        <dbReference type="ChEBI" id="CHEBI:136412"/>
        <dbReference type="ChEBI" id="CHEBI:157695"/>
        <dbReference type="ChEBI" id="CHEBI:167181"/>
        <dbReference type="EC" id="4.2.99.18"/>
    </reaction>
</comment>
<dbReference type="STRING" id="84521.SAMN04487994_100215"/>
<evidence type="ECO:0000256" key="11">
    <source>
        <dbReference type="ARBA" id="ARBA00023239"/>
    </source>
</evidence>
<dbReference type="PANTHER" id="PTHR22993">
    <property type="entry name" value="FORMAMIDOPYRIMIDINE-DNA GLYCOSYLASE"/>
    <property type="match status" value="1"/>
</dbReference>
<reference evidence="18 19" key="1">
    <citation type="submission" date="2017-09" db="EMBL/GenBank/DDBJ databases">
        <title>Bacterial strain isolated from the female urinary microbiota.</title>
        <authorList>
            <person name="Thomas-White K."/>
            <person name="Kumar N."/>
            <person name="Forster S."/>
            <person name="Putonti C."/>
            <person name="Lawley T."/>
            <person name="Wolfe A.J."/>
        </authorList>
    </citation>
    <scope>NUCLEOTIDE SEQUENCE [LARGE SCALE GENOMIC DNA]</scope>
    <source>
        <strain evidence="18 19">UMB0852</strain>
    </source>
</reference>
<keyword evidence="19" id="KW-1185">Reference proteome</keyword>
<sequence length="280" mass="32102">MPELPEVEAVRKGLNQLVQGKVIQQVTVDWPNIIDTTLPIDEWSQLLQNERIEKIERRGKYLIIYLTHWALISHLRMEGKYNFYPKGQVPSQKGKHVHVRFLMTDGSQLEYDDVRKFGRMTLIDPQGVGRYFEERKLGPEPTKEQFRLDDFASSLKKTKRAIKTVLLDQKSVAGLGNIYVDEVLFRSKIHPETKADLLTLNQVETLREQIIQVLQEATAKGGSTIRTYKNSLGELGQYQKELQIYGRTGALCIHCQTPIEKIKVGGRGTHYCPKCQPLKA</sequence>
<comment type="function">
    <text evidence="15">Involved in base excision repair of DNA damaged by oxidation or by mutagenic agents. Acts as DNA glycosylase that recognizes and removes damaged bases. Has a preference for oxidized purines, such as 7,8-dihydro-8-oxoguanine (8-oxoG). Has AP (apurinic/apyrimidinic) lyase activity and introduces nicks in the DNA strand. Cleaves the DNA backbone by beta-delta elimination to generate a single-strand break at the site of the removed base with both 3'- and 5'-phosphates.</text>
</comment>
<dbReference type="SUPFAM" id="SSF46946">
    <property type="entry name" value="S13-like H2TH domain"/>
    <property type="match status" value="1"/>
</dbReference>
<evidence type="ECO:0000256" key="14">
    <source>
        <dbReference type="ARBA" id="ARBA00044632"/>
    </source>
</evidence>
<dbReference type="GO" id="GO:0003690">
    <property type="term" value="F:double-stranded DNA binding"/>
    <property type="evidence" value="ECO:0007669"/>
    <property type="project" value="UniProtKB-ARBA"/>
</dbReference>
<keyword evidence="10 15" id="KW-0234">DNA repair</keyword>
<dbReference type="EC" id="4.2.99.18" evidence="15"/>
<dbReference type="InterPro" id="IPR015886">
    <property type="entry name" value="H2TH_FPG"/>
</dbReference>
<keyword evidence="13 15" id="KW-0326">Glycosidase</keyword>
<keyword evidence="6 15" id="KW-0863">Zinc-finger</keyword>
<dbReference type="PROSITE" id="PS51068">
    <property type="entry name" value="FPG_CAT"/>
    <property type="match status" value="1"/>
</dbReference>
<dbReference type="HAMAP" id="MF_00103">
    <property type="entry name" value="Fapy_DNA_glycosyl"/>
    <property type="match status" value="1"/>
</dbReference>
<organism evidence="18 19">
    <name type="scientific">Dolosicoccus paucivorans</name>
    <dbReference type="NCBI Taxonomy" id="84521"/>
    <lineage>
        <taxon>Bacteria</taxon>
        <taxon>Bacillati</taxon>
        <taxon>Bacillota</taxon>
        <taxon>Bacilli</taxon>
        <taxon>Lactobacillales</taxon>
        <taxon>Aerococcaceae</taxon>
        <taxon>Dolosicoccus</taxon>
    </lineage>
</organism>
<evidence type="ECO:0000259" key="16">
    <source>
        <dbReference type="PROSITE" id="PS51066"/>
    </source>
</evidence>
<dbReference type="InterPro" id="IPR020629">
    <property type="entry name" value="FPG_Glyclase"/>
</dbReference>
<keyword evidence="9 15" id="KW-0238">DNA-binding</keyword>
<evidence type="ECO:0000256" key="12">
    <source>
        <dbReference type="ARBA" id="ARBA00023268"/>
    </source>
</evidence>
<evidence type="ECO:0000256" key="13">
    <source>
        <dbReference type="ARBA" id="ARBA00023295"/>
    </source>
</evidence>
<dbReference type="Gene3D" id="3.20.190.10">
    <property type="entry name" value="MutM-like, N-terminal"/>
    <property type="match status" value="1"/>
</dbReference>
<evidence type="ECO:0000313" key="19">
    <source>
        <dbReference type="Proteomes" id="UP000235682"/>
    </source>
</evidence>
<dbReference type="SUPFAM" id="SSF57716">
    <property type="entry name" value="Glucocorticoid receptor-like (DNA-binding domain)"/>
    <property type="match status" value="1"/>
</dbReference>
<evidence type="ECO:0000313" key="18">
    <source>
        <dbReference type="EMBL" id="PMC59178.1"/>
    </source>
</evidence>
<dbReference type="InterPro" id="IPR010979">
    <property type="entry name" value="Ribosomal_uS13-like_H2TH"/>
</dbReference>
<dbReference type="PROSITE" id="PS51066">
    <property type="entry name" value="ZF_FPG_2"/>
    <property type="match status" value="1"/>
</dbReference>
<evidence type="ECO:0000256" key="3">
    <source>
        <dbReference type="ARBA" id="ARBA00011245"/>
    </source>
</evidence>
<keyword evidence="11 15" id="KW-0456">Lyase</keyword>
<dbReference type="GO" id="GO:0140078">
    <property type="term" value="F:class I DNA-(apurinic or apyrimidinic site) endonuclease activity"/>
    <property type="evidence" value="ECO:0007669"/>
    <property type="project" value="UniProtKB-EC"/>
</dbReference>
<proteinExistence type="inferred from homology"/>
<comment type="caution">
    <text evidence="18">The sequence shown here is derived from an EMBL/GenBank/DDBJ whole genome shotgun (WGS) entry which is preliminary data.</text>
</comment>
<keyword evidence="4 15" id="KW-0479">Metal-binding</keyword>
<dbReference type="NCBIfam" id="TIGR00577">
    <property type="entry name" value="fpg"/>
    <property type="match status" value="1"/>
</dbReference>
<dbReference type="RefSeq" id="WP_102227563.1">
    <property type="nucleotide sequence ID" value="NZ_PNFY01000009.1"/>
</dbReference>
<dbReference type="GO" id="GO:0034039">
    <property type="term" value="F:8-oxo-7,8-dihydroguanine DNA N-glycosylase activity"/>
    <property type="evidence" value="ECO:0007669"/>
    <property type="project" value="TreeGrafter"/>
</dbReference>
<dbReference type="Pfam" id="PF06831">
    <property type="entry name" value="H2TH"/>
    <property type="match status" value="1"/>
</dbReference>
<evidence type="ECO:0000256" key="2">
    <source>
        <dbReference type="ARBA" id="ARBA00009409"/>
    </source>
</evidence>
<feature type="active site" description="Proton donor; for beta-elimination activity" evidence="15">
    <location>
        <position position="60"/>
    </location>
</feature>
<dbReference type="Proteomes" id="UP000235682">
    <property type="component" value="Unassembled WGS sequence"/>
</dbReference>
<dbReference type="PANTHER" id="PTHR22993:SF9">
    <property type="entry name" value="FORMAMIDOPYRIMIDINE-DNA GLYCOSYLASE"/>
    <property type="match status" value="1"/>
</dbReference>
<evidence type="ECO:0000256" key="1">
    <source>
        <dbReference type="ARBA" id="ARBA00001668"/>
    </source>
</evidence>
<dbReference type="AlphaFoldDB" id="A0A2N6SQ34"/>
<comment type="subunit">
    <text evidence="3 15">Monomer.</text>
</comment>
<dbReference type="InterPro" id="IPR035937">
    <property type="entry name" value="FPG_N"/>
</dbReference>
<keyword evidence="7 15" id="KW-0378">Hydrolase</keyword>
<dbReference type="InterPro" id="IPR010663">
    <property type="entry name" value="Znf_FPG/IleRS"/>
</dbReference>
<evidence type="ECO:0000259" key="17">
    <source>
        <dbReference type="PROSITE" id="PS51068"/>
    </source>
</evidence>
<protein>
    <recommendedName>
        <fullName evidence="15">Formamidopyrimidine-DNA glycosylase</fullName>
        <shortName evidence="15">Fapy-DNA glycosylase</shortName>
        <ecNumber evidence="15">3.2.2.23</ecNumber>
    </recommendedName>
    <alternativeName>
        <fullName evidence="15">DNA-(apurinic or apyrimidinic site) lyase MutM</fullName>
        <shortName evidence="15">AP lyase MutM</shortName>
        <ecNumber evidence="15">4.2.99.18</ecNumber>
    </alternativeName>
</protein>
<evidence type="ECO:0000256" key="10">
    <source>
        <dbReference type="ARBA" id="ARBA00023204"/>
    </source>
</evidence>